<feature type="transmembrane region" description="Helical" evidence="6">
    <location>
        <begin position="77"/>
        <end position="97"/>
    </location>
</feature>
<feature type="transmembrane region" description="Helical" evidence="6">
    <location>
        <begin position="117"/>
        <end position="134"/>
    </location>
</feature>
<name>Q0CFI4_ASPTN</name>
<feature type="domain" description="Major facilitator superfamily (MFS) profile" evidence="7">
    <location>
        <begin position="79"/>
        <end position="531"/>
    </location>
</feature>
<dbReference type="PANTHER" id="PTHR23502">
    <property type="entry name" value="MAJOR FACILITATOR SUPERFAMILY"/>
    <property type="match status" value="1"/>
</dbReference>
<feature type="transmembrane region" description="Helical" evidence="6">
    <location>
        <begin position="206"/>
        <end position="228"/>
    </location>
</feature>
<feature type="transmembrane region" description="Helical" evidence="6">
    <location>
        <begin position="412"/>
        <end position="431"/>
    </location>
</feature>
<accession>Q0CFI4</accession>
<dbReference type="HOGENOM" id="CLU_008455_11_2_1"/>
<sequence>MTTQATIIPSCPEAPVKSSAWKYGSYGGPDNLHNASSIIAMVQEGYRLVKLSEHQVLVEFEDGSSENPSNWQFTRKLYIAIVALLLVLSGGITSSLPSNSVESTMRDYNVKGDMNKVLPTAVFLIGYMVGPIVFSPLSETIGRKPVLLWTYSLFVLGSLGTALAPDWRSMLVFRWICGTAGSAPQTVVGGVYADLFADPRMRGRMMAAYMSATSFGPILGPIISGCVLPDDWRWCYRLVTVFYGCVWIALMFISGEPFPCVFYGIALTNTEETFGPYIMKKEAMRLRKESNSKDYVTRQELNSTGFKDEALQILTRPLTMLIFEPVVLFSSIYLAYAYGLIFFSFQAYPIVFEGIHTATSNIGLTMISILTRSLVGIGASSSGFFTLFYDTVYEKAKSKGRAWTSRAEFQRLPTGCIGGPCLTIGLFWLGWSAQPHVHWIAPVLSGVFFGFGYQIIFISLQTYIADVYRIYSASALAASVVTRSLVGALLPLAADPLYEALGVGWGTSVVGFASLACIPIPFGFLYFGPWMRKKSPFCRRLAERGMGM</sequence>
<proteinExistence type="inferred from homology"/>
<organism evidence="8 9">
    <name type="scientific">Aspergillus terreus (strain NIH 2624 / FGSC A1156)</name>
    <dbReference type="NCBI Taxonomy" id="341663"/>
    <lineage>
        <taxon>Eukaryota</taxon>
        <taxon>Fungi</taxon>
        <taxon>Dikarya</taxon>
        <taxon>Ascomycota</taxon>
        <taxon>Pezizomycotina</taxon>
        <taxon>Eurotiomycetes</taxon>
        <taxon>Eurotiomycetidae</taxon>
        <taxon>Eurotiales</taxon>
        <taxon>Aspergillaceae</taxon>
        <taxon>Aspergillus</taxon>
        <taxon>Aspergillus subgen. Circumdati</taxon>
    </lineage>
</organism>
<dbReference type="InterPro" id="IPR036259">
    <property type="entry name" value="MFS_trans_sf"/>
</dbReference>
<dbReference type="OMA" id="VMAFYMA"/>
<dbReference type="InterPro" id="IPR011701">
    <property type="entry name" value="MFS"/>
</dbReference>
<dbReference type="GeneID" id="4322634"/>
<evidence type="ECO:0000259" key="7">
    <source>
        <dbReference type="PROSITE" id="PS50850"/>
    </source>
</evidence>
<feature type="transmembrane region" description="Helical" evidence="6">
    <location>
        <begin position="369"/>
        <end position="392"/>
    </location>
</feature>
<dbReference type="EMBL" id="CH476604">
    <property type="protein sequence ID" value="EAU31812.1"/>
    <property type="molecule type" value="Genomic_DNA"/>
</dbReference>
<keyword evidence="5 6" id="KW-0472">Membrane</keyword>
<feature type="transmembrane region" description="Helical" evidence="6">
    <location>
        <begin position="146"/>
        <end position="164"/>
    </location>
</feature>
<dbReference type="Proteomes" id="UP000007963">
    <property type="component" value="Unassembled WGS sequence"/>
</dbReference>
<dbReference type="InterPro" id="IPR020846">
    <property type="entry name" value="MFS_dom"/>
</dbReference>
<protein>
    <recommendedName>
        <fullName evidence="7">Major facilitator superfamily (MFS) profile domain-containing protein</fullName>
    </recommendedName>
</protein>
<dbReference type="AlphaFoldDB" id="Q0CFI4"/>
<gene>
    <name evidence="8" type="ORF">ATEG_07550</name>
</gene>
<reference evidence="9" key="1">
    <citation type="submission" date="2005-09" db="EMBL/GenBank/DDBJ databases">
        <title>Annotation of the Aspergillus terreus NIH2624 genome.</title>
        <authorList>
            <person name="Birren B.W."/>
            <person name="Lander E.S."/>
            <person name="Galagan J.E."/>
            <person name="Nusbaum C."/>
            <person name="Devon K."/>
            <person name="Henn M."/>
            <person name="Ma L.-J."/>
            <person name="Jaffe D.B."/>
            <person name="Butler J."/>
            <person name="Alvarez P."/>
            <person name="Gnerre S."/>
            <person name="Grabherr M."/>
            <person name="Kleber M."/>
            <person name="Mauceli E.W."/>
            <person name="Brockman W."/>
            <person name="Rounsley S."/>
            <person name="Young S.K."/>
            <person name="LaButti K."/>
            <person name="Pushparaj V."/>
            <person name="DeCaprio D."/>
            <person name="Crawford M."/>
            <person name="Koehrsen M."/>
            <person name="Engels R."/>
            <person name="Montgomery P."/>
            <person name="Pearson M."/>
            <person name="Howarth C."/>
            <person name="Larson L."/>
            <person name="Luoma S."/>
            <person name="White J."/>
            <person name="Alvarado L."/>
            <person name="Kodira C.D."/>
            <person name="Zeng Q."/>
            <person name="Oleary S."/>
            <person name="Yandava C."/>
            <person name="Denning D.W."/>
            <person name="Nierman W.C."/>
            <person name="Milne T."/>
            <person name="Madden K."/>
        </authorList>
    </citation>
    <scope>NUCLEOTIDE SEQUENCE [LARGE SCALE GENOMIC DNA]</scope>
    <source>
        <strain evidence="9">NIH 2624 / FGSC A1156</strain>
    </source>
</reference>
<dbReference type="OrthoDB" id="5141738at2759"/>
<dbReference type="GO" id="GO:0005886">
    <property type="term" value="C:plasma membrane"/>
    <property type="evidence" value="ECO:0007669"/>
    <property type="project" value="UniProtKB-SubCell"/>
</dbReference>
<feature type="transmembrane region" description="Helical" evidence="6">
    <location>
        <begin position="235"/>
        <end position="255"/>
    </location>
</feature>
<dbReference type="eggNOG" id="KOG0255">
    <property type="taxonomic scope" value="Eukaryota"/>
</dbReference>
<dbReference type="RefSeq" id="XP_001216171.1">
    <property type="nucleotide sequence ID" value="XM_001216171.1"/>
</dbReference>
<evidence type="ECO:0000256" key="3">
    <source>
        <dbReference type="ARBA" id="ARBA00022692"/>
    </source>
</evidence>
<dbReference type="STRING" id="341663.Q0CFI4"/>
<feature type="transmembrane region" description="Helical" evidence="6">
    <location>
        <begin position="505"/>
        <end position="527"/>
    </location>
</feature>
<evidence type="ECO:0000256" key="2">
    <source>
        <dbReference type="ARBA" id="ARBA00008335"/>
    </source>
</evidence>
<evidence type="ECO:0000256" key="4">
    <source>
        <dbReference type="ARBA" id="ARBA00022989"/>
    </source>
</evidence>
<feature type="transmembrane region" description="Helical" evidence="6">
    <location>
        <begin position="437"/>
        <end position="458"/>
    </location>
</feature>
<dbReference type="PANTHER" id="PTHR23502:SF74">
    <property type="entry name" value="MAJOR FACILITATOR SUPERFAMILY (MFS) PROFILE DOMAIN-CONTAINING PROTEIN"/>
    <property type="match status" value="1"/>
</dbReference>
<evidence type="ECO:0000313" key="8">
    <source>
        <dbReference type="EMBL" id="EAU31812.1"/>
    </source>
</evidence>
<evidence type="ECO:0000256" key="1">
    <source>
        <dbReference type="ARBA" id="ARBA00004651"/>
    </source>
</evidence>
<comment type="similarity">
    <text evidence="2">Belongs to the major facilitator superfamily.</text>
</comment>
<comment type="subcellular location">
    <subcellularLocation>
        <location evidence="1">Cell membrane</location>
        <topology evidence="1">Multi-pass membrane protein</topology>
    </subcellularLocation>
</comment>
<dbReference type="PROSITE" id="PS50850">
    <property type="entry name" value="MFS"/>
    <property type="match status" value="1"/>
</dbReference>
<dbReference type="FunFam" id="1.20.1250.20:FF:000082">
    <property type="entry name" value="MFS multidrug transporter, putative"/>
    <property type="match status" value="1"/>
</dbReference>
<dbReference type="VEuPathDB" id="FungiDB:ATEG_07550"/>
<feature type="transmembrane region" description="Helical" evidence="6">
    <location>
        <begin position="470"/>
        <end position="493"/>
    </location>
</feature>
<dbReference type="GO" id="GO:0022857">
    <property type="term" value="F:transmembrane transporter activity"/>
    <property type="evidence" value="ECO:0007669"/>
    <property type="project" value="InterPro"/>
</dbReference>
<evidence type="ECO:0000313" key="9">
    <source>
        <dbReference type="Proteomes" id="UP000007963"/>
    </source>
</evidence>
<evidence type="ECO:0000256" key="6">
    <source>
        <dbReference type="SAM" id="Phobius"/>
    </source>
</evidence>
<dbReference type="Gene3D" id="1.20.1250.20">
    <property type="entry name" value="MFS general substrate transporter like domains"/>
    <property type="match status" value="1"/>
</dbReference>
<evidence type="ECO:0000256" key="5">
    <source>
        <dbReference type="ARBA" id="ARBA00023136"/>
    </source>
</evidence>
<keyword evidence="3 6" id="KW-0812">Transmembrane</keyword>
<dbReference type="SUPFAM" id="SSF103473">
    <property type="entry name" value="MFS general substrate transporter"/>
    <property type="match status" value="1"/>
</dbReference>
<dbReference type="Pfam" id="PF07690">
    <property type="entry name" value="MFS_1"/>
    <property type="match status" value="1"/>
</dbReference>
<feature type="transmembrane region" description="Helical" evidence="6">
    <location>
        <begin position="326"/>
        <end position="349"/>
    </location>
</feature>
<keyword evidence="4 6" id="KW-1133">Transmembrane helix</keyword>